<evidence type="ECO:0000313" key="6">
    <source>
        <dbReference type="Proteomes" id="UP000198615"/>
    </source>
</evidence>
<evidence type="ECO:0000313" key="5">
    <source>
        <dbReference type="EMBL" id="SDF63129.1"/>
    </source>
</evidence>
<dbReference type="GO" id="GO:1904680">
    <property type="term" value="F:peptide transmembrane transporter activity"/>
    <property type="evidence" value="ECO:0007669"/>
    <property type="project" value="TreeGrafter"/>
</dbReference>
<reference evidence="5 6" key="1">
    <citation type="submission" date="2016-10" db="EMBL/GenBank/DDBJ databases">
        <authorList>
            <person name="Varghese N."/>
            <person name="Submissions S."/>
        </authorList>
    </citation>
    <scope>NUCLEOTIDE SEQUENCE [LARGE SCALE GENOMIC DNA]</scope>
    <source>
        <strain evidence="5 6">DSM 18839</strain>
    </source>
</reference>
<protein>
    <submittedName>
        <fullName evidence="5">ABC-type transport system, substrate-binding protein</fullName>
    </submittedName>
</protein>
<comment type="subcellular location">
    <subcellularLocation>
        <location evidence="1">Periplasm</location>
    </subcellularLocation>
</comment>
<organism evidence="5 6">
    <name type="scientific">Thalassobaculum litoreum DSM 18839</name>
    <dbReference type="NCBI Taxonomy" id="1123362"/>
    <lineage>
        <taxon>Bacteria</taxon>
        <taxon>Pseudomonadati</taxon>
        <taxon>Pseudomonadota</taxon>
        <taxon>Alphaproteobacteria</taxon>
        <taxon>Rhodospirillales</taxon>
        <taxon>Thalassobaculaceae</taxon>
        <taxon>Thalassobaculum</taxon>
    </lineage>
</organism>
<dbReference type="SUPFAM" id="SSF53850">
    <property type="entry name" value="Periplasmic binding protein-like II"/>
    <property type="match status" value="1"/>
</dbReference>
<dbReference type="PANTHER" id="PTHR30290">
    <property type="entry name" value="PERIPLASMIC BINDING COMPONENT OF ABC TRANSPORTER"/>
    <property type="match status" value="1"/>
</dbReference>
<accession>A0A8G2EYF9</accession>
<dbReference type="CDD" id="cd08495">
    <property type="entry name" value="PBP2_NikA_DppA_OppA_like_8"/>
    <property type="match status" value="1"/>
</dbReference>
<dbReference type="Gene3D" id="3.10.105.10">
    <property type="entry name" value="Dipeptide-binding Protein, Domain 3"/>
    <property type="match status" value="1"/>
</dbReference>
<dbReference type="Gene3D" id="3.40.190.10">
    <property type="entry name" value="Periplasmic binding protein-like II"/>
    <property type="match status" value="1"/>
</dbReference>
<evidence type="ECO:0000259" key="4">
    <source>
        <dbReference type="Pfam" id="PF00496"/>
    </source>
</evidence>
<dbReference type="Gene3D" id="3.90.76.10">
    <property type="entry name" value="Dipeptide-binding Protein, Domain 1"/>
    <property type="match status" value="1"/>
</dbReference>
<dbReference type="RefSeq" id="WP_028792791.1">
    <property type="nucleotide sequence ID" value="NZ_FNBW01000005.1"/>
</dbReference>
<feature type="chain" id="PRO_5034148416" evidence="3">
    <location>
        <begin position="21"/>
        <end position="528"/>
    </location>
</feature>
<dbReference type="PANTHER" id="PTHR30290:SF83">
    <property type="entry name" value="ABC TRANSPORTER SUBSTRATE-BINDING PROTEIN"/>
    <property type="match status" value="1"/>
</dbReference>
<comment type="caution">
    <text evidence="5">The sequence shown here is derived from an EMBL/GenBank/DDBJ whole genome shotgun (WGS) entry which is preliminary data.</text>
</comment>
<dbReference type="GO" id="GO:0043190">
    <property type="term" value="C:ATP-binding cassette (ABC) transporter complex"/>
    <property type="evidence" value="ECO:0007669"/>
    <property type="project" value="InterPro"/>
</dbReference>
<keyword evidence="3" id="KW-0732">Signal</keyword>
<gene>
    <name evidence="5" type="ORF">SAMN05660686_01848</name>
</gene>
<feature type="signal peptide" evidence="3">
    <location>
        <begin position="1"/>
        <end position="20"/>
    </location>
</feature>
<dbReference type="EMBL" id="FNBW01000005">
    <property type="protein sequence ID" value="SDF63129.1"/>
    <property type="molecule type" value="Genomic_DNA"/>
</dbReference>
<name>A0A8G2EYF9_9PROT</name>
<evidence type="ECO:0000256" key="1">
    <source>
        <dbReference type="ARBA" id="ARBA00004418"/>
    </source>
</evidence>
<keyword evidence="6" id="KW-1185">Reference proteome</keyword>
<feature type="domain" description="Solute-binding protein family 5" evidence="4">
    <location>
        <begin position="78"/>
        <end position="408"/>
    </location>
</feature>
<sequence length="528" mass="58914">MRNFKTLASAIAVSAGLAMAALPASAESVLRVAMTAGDIPVTIGQPDQGFEGYRFVGYNLYDTLTLWDLSQGETAADIKPGLATSWDIDPNDHTRWIVKLREGVKWHDGCDFVAEDVAWNFARVSDDKAPQFNAKQFADIRNRTGIIDKVEVIDDHTVAFITKQPDALFPYQLSYWFMISRCKLTELGNDYEKYAVDPSGTGPYKFASMVAQERLELVKNADYWDEKRIPKHDRLVLIPMPEATTRAAALLSGQVDFIEAPSPDTIPRLESSGMTIVTAPYPHNWSYQLNFVDGAFKDVKVRRAANYALNRSEFKALLGGYMIEGYGIVPPSTPYYGKPEYVYEYDPEKATALLKEAGCHPCKITLAISTSGSGQMQPLPMNELVKSQLDAVGFDTTLDVMDWNALLDVGRPGREKNPQIDGINISRALQDPFSALIRHVYTLQHAPKGSNWGHYTNPEVDTVIDEIYAAFDPQVRMEKLTKLHEMMVDDATMLMVAHDVNPRAIAPNVKGFVQAQSWFQDLTPIVVE</sequence>
<dbReference type="GO" id="GO:0030288">
    <property type="term" value="C:outer membrane-bounded periplasmic space"/>
    <property type="evidence" value="ECO:0007669"/>
    <property type="project" value="UniProtKB-ARBA"/>
</dbReference>
<proteinExistence type="inferred from homology"/>
<dbReference type="GO" id="GO:0015833">
    <property type="term" value="P:peptide transport"/>
    <property type="evidence" value="ECO:0007669"/>
    <property type="project" value="TreeGrafter"/>
</dbReference>
<dbReference type="InterPro" id="IPR030678">
    <property type="entry name" value="Peptide/Ni-bd"/>
</dbReference>
<dbReference type="InterPro" id="IPR039424">
    <property type="entry name" value="SBP_5"/>
</dbReference>
<dbReference type="OrthoDB" id="9803988at2"/>
<evidence type="ECO:0000256" key="2">
    <source>
        <dbReference type="ARBA" id="ARBA00005695"/>
    </source>
</evidence>
<comment type="similarity">
    <text evidence="2">Belongs to the bacterial solute-binding protein 5 family.</text>
</comment>
<dbReference type="InterPro" id="IPR000914">
    <property type="entry name" value="SBP_5_dom"/>
</dbReference>
<dbReference type="AlphaFoldDB" id="A0A8G2EYF9"/>
<dbReference type="PIRSF" id="PIRSF002741">
    <property type="entry name" value="MppA"/>
    <property type="match status" value="1"/>
</dbReference>
<dbReference type="Pfam" id="PF00496">
    <property type="entry name" value="SBP_bac_5"/>
    <property type="match status" value="1"/>
</dbReference>
<dbReference type="Proteomes" id="UP000198615">
    <property type="component" value="Unassembled WGS sequence"/>
</dbReference>
<evidence type="ECO:0000256" key="3">
    <source>
        <dbReference type="SAM" id="SignalP"/>
    </source>
</evidence>